<evidence type="ECO:0000313" key="1">
    <source>
        <dbReference type="EMBL" id="OAQ59813.1"/>
    </source>
</evidence>
<dbReference type="AlphaFoldDB" id="A0A179F3P9"/>
<name>A0A179F3P9_METCM</name>
<comment type="caution">
    <text evidence="1">The sequence shown here is derived from an EMBL/GenBank/DDBJ whole genome shotgun (WGS) entry which is preliminary data.</text>
</comment>
<dbReference type="KEGG" id="pchm:VFPPC_16801"/>
<gene>
    <name evidence="1" type="ORF">VFPPC_16801</name>
</gene>
<evidence type="ECO:0000313" key="2">
    <source>
        <dbReference type="Proteomes" id="UP000078397"/>
    </source>
</evidence>
<keyword evidence="2" id="KW-1185">Reference proteome</keyword>
<accession>A0A179F3P9</accession>
<dbReference type="EMBL" id="LSBJ02000004">
    <property type="protein sequence ID" value="OAQ59813.1"/>
    <property type="molecule type" value="Genomic_DNA"/>
</dbReference>
<protein>
    <submittedName>
        <fullName evidence="1">Uncharacterized protein</fullName>
    </submittedName>
</protein>
<organism evidence="1 2">
    <name type="scientific">Pochonia chlamydosporia 170</name>
    <dbReference type="NCBI Taxonomy" id="1380566"/>
    <lineage>
        <taxon>Eukaryota</taxon>
        <taxon>Fungi</taxon>
        <taxon>Dikarya</taxon>
        <taxon>Ascomycota</taxon>
        <taxon>Pezizomycotina</taxon>
        <taxon>Sordariomycetes</taxon>
        <taxon>Hypocreomycetidae</taxon>
        <taxon>Hypocreales</taxon>
        <taxon>Clavicipitaceae</taxon>
        <taxon>Pochonia</taxon>
    </lineage>
</organism>
<dbReference type="Proteomes" id="UP000078397">
    <property type="component" value="Unassembled WGS sequence"/>
</dbReference>
<proteinExistence type="predicted"/>
<sequence>MCRSPVLALIHRNEPARDIRTCLFCITANSCMALYRRSRKRVKNAQAATC</sequence>
<dbReference type="GeneID" id="28858548"/>
<dbReference type="RefSeq" id="XP_018137774.1">
    <property type="nucleotide sequence ID" value="XM_018294554.1"/>
</dbReference>
<reference evidence="1 2" key="1">
    <citation type="journal article" date="2016" name="PLoS Pathog.">
        <title>Biosynthesis of antibiotic leucinostatins in bio-control fungus Purpureocillium lilacinum and their inhibition on phytophthora revealed by genome mining.</title>
        <authorList>
            <person name="Wang G."/>
            <person name="Liu Z."/>
            <person name="Lin R."/>
            <person name="Li E."/>
            <person name="Mao Z."/>
            <person name="Ling J."/>
            <person name="Yang Y."/>
            <person name="Yin W.B."/>
            <person name="Xie B."/>
        </authorList>
    </citation>
    <scope>NUCLEOTIDE SEQUENCE [LARGE SCALE GENOMIC DNA]</scope>
    <source>
        <strain evidence="1">170</strain>
    </source>
</reference>